<keyword evidence="3" id="KW-1185">Reference proteome</keyword>
<sequence length="148" mass="16988">MWIQTFFGHRPQSALHWVTLAVHLGFVLTVVLRPYLPYIVGSFNAFDDVLPWKVWGWVAGTIALSLLLVKPGTGWSQTAHLFSSAYFFLVASVFVTGSGLTTSYFTYSSLAIGSLWLLLRDFRDWFPRQQWVKRLVDHPPAWIKRREG</sequence>
<feature type="transmembrane region" description="Helical" evidence="1">
    <location>
        <begin position="14"/>
        <end position="32"/>
    </location>
</feature>
<evidence type="ECO:0000256" key="1">
    <source>
        <dbReference type="SAM" id="Phobius"/>
    </source>
</evidence>
<proteinExistence type="predicted"/>
<feature type="transmembrane region" description="Helical" evidence="1">
    <location>
        <begin position="81"/>
        <end position="98"/>
    </location>
</feature>
<evidence type="ECO:0000313" key="3">
    <source>
        <dbReference type="Proteomes" id="UP000186607"/>
    </source>
</evidence>
<keyword evidence="1" id="KW-1133">Transmembrane helix</keyword>
<accession>A0A1U7P4N8</accession>
<name>A0A1U7P4N8_9DEIO</name>
<dbReference type="STRING" id="249408.BOO71_0000382"/>
<reference evidence="2 3" key="1">
    <citation type="submission" date="2017-01" db="EMBL/GenBank/DDBJ databases">
        <title>Genome Analysis of Deinococcus marmoris KOPRI26562.</title>
        <authorList>
            <person name="Kim J.H."/>
            <person name="Oh H.-M."/>
        </authorList>
    </citation>
    <scope>NUCLEOTIDE SEQUENCE [LARGE SCALE GENOMIC DNA]</scope>
    <source>
        <strain evidence="2 3">KOPRI26562</strain>
    </source>
</reference>
<dbReference type="AlphaFoldDB" id="A0A1U7P4N8"/>
<comment type="caution">
    <text evidence="2">The sequence shown here is derived from an EMBL/GenBank/DDBJ whole genome shotgun (WGS) entry which is preliminary data.</text>
</comment>
<evidence type="ECO:0000313" key="2">
    <source>
        <dbReference type="EMBL" id="OLV20118.1"/>
    </source>
</evidence>
<feature type="transmembrane region" description="Helical" evidence="1">
    <location>
        <begin position="52"/>
        <end position="69"/>
    </location>
</feature>
<dbReference type="EMBL" id="MSTI01000007">
    <property type="protein sequence ID" value="OLV20118.1"/>
    <property type="molecule type" value="Genomic_DNA"/>
</dbReference>
<gene>
    <name evidence="2" type="ORF">BOO71_0000382</name>
</gene>
<organism evidence="2 3">
    <name type="scientific">Deinococcus marmoris</name>
    <dbReference type="NCBI Taxonomy" id="249408"/>
    <lineage>
        <taxon>Bacteria</taxon>
        <taxon>Thermotogati</taxon>
        <taxon>Deinococcota</taxon>
        <taxon>Deinococci</taxon>
        <taxon>Deinococcales</taxon>
        <taxon>Deinococcaceae</taxon>
        <taxon>Deinococcus</taxon>
    </lineage>
</organism>
<keyword evidence="1" id="KW-0812">Transmembrane</keyword>
<dbReference type="Proteomes" id="UP000186607">
    <property type="component" value="Unassembled WGS sequence"/>
</dbReference>
<protein>
    <submittedName>
        <fullName evidence="2">Uncharacterized protein</fullName>
    </submittedName>
</protein>
<keyword evidence="1" id="KW-0472">Membrane</keyword>